<feature type="transmembrane region" description="Helical" evidence="5">
    <location>
        <begin position="556"/>
        <end position="575"/>
    </location>
</feature>
<dbReference type="GO" id="GO:0015280">
    <property type="term" value="F:ligand-gated sodium channel activity"/>
    <property type="evidence" value="ECO:0007669"/>
    <property type="project" value="TreeGrafter"/>
</dbReference>
<evidence type="ECO:0000259" key="6">
    <source>
        <dbReference type="Pfam" id="PF00520"/>
    </source>
</evidence>
<dbReference type="InterPro" id="IPR028798">
    <property type="entry name" value="TPC2"/>
</dbReference>
<dbReference type="Proteomes" id="UP000663872">
    <property type="component" value="Unassembled WGS sequence"/>
</dbReference>
<proteinExistence type="predicted"/>
<evidence type="ECO:0000313" key="8">
    <source>
        <dbReference type="Proteomes" id="UP000663872"/>
    </source>
</evidence>
<feature type="transmembrane region" description="Helical" evidence="5">
    <location>
        <begin position="129"/>
        <end position="152"/>
    </location>
</feature>
<feature type="domain" description="Ion transport" evidence="6">
    <location>
        <begin position="124"/>
        <end position="322"/>
    </location>
</feature>
<keyword evidence="2 5" id="KW-0812">Transmembrane</keyword>
<feature type="transmembrane region" description="Helical" evidence="5">
    <location>
        <begin position="595"/>
        <end position="612"/>
    </location>
</feature>
<dbReference type="Gene3D" id="1.10.287.70">
    <property type="match status" value="2"/>
</dbReference>
<organism evidence="7 8">
    <name type="scientific">Rotaria socialis</name>
    <dbReference type="NCBI Taxonomy" id="392032"/>
    <lineage>
        <taxon>Eukaryota</taxon>
        <taxon>Metazoa</taxon>
        <taxon>Spiralia</taxon>
        <taxon>Gnathifera</taxon>
        <taxon>Rotifera</taxon>
        <taxon>Eurotatoria</taxon>
        <taxon>Bdelloidea</taxon>
        <taxon>Philodinida</taxon>
        <taxon>Philodinidae</taxon>
        <taxon>Rotaria</taxon>
    </lineage>
</organism>
<feature type="transmembrane region" description="Helical" evidence="5">
    <location>
        <begin position="475"/>
        <end position="495"/>
    </location>
</feature>
<dbReference type="InterPro" id="IPR027359">
    <property type="entry name" value="Volt_channel_dom_sf"/>
</dbReference>
<evidence type="ECO:0000256" key="1">
    <source>
        <dbReference type="ARBA" id="ARBA00004141"/>
    </source>
</evidence>
<evidence type="ECO:0000256" key="3">
    <source>
        <dbReference type="ARBA" id="ARBA00022989"/>
    </source>
</evidence>
<feature type="transmembrane region" description="Helical" evidence="5">
    <location>
        <begin position="443"/>
        <end position="463"/>
    </location>
</feature>
<feature type="transmembrane region" description="Helical" evidence="5">
    <location>
        <begin position="222"/>
        <end position="247"/>
    </location>
</feature>
<gene>
    <name evidence="7" type="ORF">GRG538_LOCUS14928</name>
</gene>
<dbReference type="Pfam" id="PF00520">
    <property type="entry name" value="Ion_trans"/>
    <property type="match status" value="2"/>
</dbReference>
<accession>A0A818ELV5</accession>
<keyword evidence="3 5" id="KW-1133">Transmembrane helix</keyword>
<feature type="transmembrane region" description="Helical" evidence="5">
    <location>
        <begin position="683"/>
        <end position="704"/>
    </location>
</feature>
<feature type="domain" description="Ion transport" evidence="6">
    <location>
        <begin position="442"/>
        <end position="713"/>
    </location>
</feature>
<dbReference type="GO" id="GO:0097682">
    <property type="term" value="F:intracellularly phosphatidylinositol-3,5-bisphosphate-gated monatomic cation channel activity"/>
    <property type="evidence" value="ECO:0007669"/>
    <property type="project" value="TreeGrafter"/>
</dbReference>
<evidence type="ECO:0000256" key="5">
    <source>
        <dbReference type="SAM" id="Phobius"/>
    </source>
</evidence>
<dbReference type="AlphaFoldDB" id="A0A818ELV5"/>
<keyword evidence="4 5" id="KW-0472">Membrane</keyword>
<dbReference type="InterPro" id="IPR005821">
    <property type="entry name" value="Ion_trans_dom"/>
</dbReference>
<comment type="caution">
    <text evidence="7">The sequence shown here is derived from an EMBL/GenBank/DDBJ whole genome shotgun (WGS) entry which is preliminary data.</text>
</comment>
<dbReference type="PANTHER" id="PTHR46768">
    <property type="entry name" value="TWO PORE CALCIUM CHANNEL PROTEIN 2"/>
    <property type="match status" value="1"/>
</dbReference>
<feature type="transmembrane region" description="Helical" evidence="5">
    <location>
        <begin position="296"/>
        <end position="319"/>
    </location>
</feature>
<feature type="transmembrane region" description="Helical" evidence="5">
    <location>
        <begin position="516"/>
        <end position="536"/>
    </location>
</feature>
<comment type="subcellular location">
    <subcellularLocation>
        <location evidence="1">Membrane</location>
        <topology evidence="1">Multi-pass membrane protein</topology>
    </subcellularLocation>
</comment>
<dbReference type="SUPFAM" id="SSF81324">
    <property type="entry name" value="Voltage-gated potassium channels"/>
    <property type="match status" value="1"/>
</dbReference>
<dbReference type="GO" id="GO:0075509">
    <property type="term" value="P:endocytosis involved in viral entry into host cell"/>
    <property type="evidence" value="ECO:0007669"/>
    <property type="project" value="TreeGrafter"/>
</dbReference>
<evidence type="ECO:0000256" key="4">
    <source>
        <dbReference type="ARBA" id="ARBA00023136"/>
    </source>
</evidence>
<reference evidence="7" key="1">
    <citation type="submission" date="2021-02" db="EMBL/GenBank/DDBJ databases">
        <authorList>
            <person name="Nowell W R."/>
        </authorList>
    </citation>
    <scope>NUCLEOTIDE SEQUENCE</scope>
</reference>
<feature type="transmembrane region" description="Helical" evidence="5">
    <location>
        <begin position="164"/>
        <end position="190"/>
    </location>
</feature>
<protein>
    <recommendedName>
        <fullName evidence="6">Ion transport domain-containing protein</fullName>
    </recommendedName>
</protein>
<name>A0A818ELV5_9BILA</name>
<dbReference type="EMBL" id="CAJNYT010002313">
    <property type="protein sequence ID" value="CAF3460931.1"/>
    <property type="molecule type" value="Genomic_DNA"/>
</dbReference>
<dbReference type="Gene3D" id="1.20.120.350">
    <property type="entry name" value="Voltage-gated potassium channels. Chain C"/>
    <property type="match status" value="1"/>
</dbReference>
<dbReference type="GO" id="GO:0019722">
    <property type="term" value="P:calcium-mediated signaling"/>
    <property type="evidence" value="ECO:0007669"/>
    <property type="project" value="TreeGrafter"/>
</dbReference>
<evidence type="ECO:0000313" key="7">
    <source>
        <dbReference type="EMBL" id="CAF3460931.1"/>
    </source>
</evidence>
<sequence length="765" mass="87858">MRGRETVSSVNTVDGLDHIIVSPPVSIKNRLRNFVGLPKPIDDDDCSWSTHTLLCATVFLEDAVNYQSIVHKVSNLYLLVYRWFSCSLIQNLHRIALTINLCLAFFERPSSFSITSDVRDRPARIVFPYVLLMIIEGLTLIWFFVYICTKIACLGIKHARKRFWFIAFLIVTVYSLCEWFLMIAVIRYSYDGIRLRRIFRPLFMVESSQLMKKALKAVQKDLVTIIACVAMALAHILFFAIMAMFLFPRSETQKDSQGSTYFSNLHDSVFQLLVLYSTANNPDVMMPAYSDNRLNVLFFLVFVIIGIYWIQNLITAVVYRAFRGYFLNSIINSQLRRRVAVKASFEALKKRIFNQASNEISDTVPISIVQIVVNAASMGKWHSDRINQRLSELKFETDTIDFDQYSQIMLLLDLNPKLVMEIEFETLGENLIDRCKAVGRSRIFDSIGTLFALLTVIFTTIEVSNRHLHSEYKNLVNHTLPVAFTNFSLMIYFVFEIIMKAWSFGADKYFRASTAHILEGTIAVACLVLQIIHMGLHGSPIVPLKDLDLTQKQIPFLTLWEAIKTCNMLFIYRLVRFLPASKNIRIVVGTVIDEIRNGGAFFGVLFSFYYAYSILGMELFRGAVDNLYMRQNNTDAIFVERMNNLNIGQTSSIVTLYNIMIVNQWHVFVTGFRSATNTKWSELYFIFWYLFVTTIGLNICLALSGDIHDAKKKRAADHEELIVSNMFDIYRSQINEPPPEVIIQQLNAHPYIDFSEKLGEGVTVA</sequence>
<dbReference type="GO" id="GO:0005765">
    <property type="term" value="C:lysosomal membrane"/>
    <property type="evidence" value="ECO:0007669"/>
    <property type="project" value="InterPro"/>
</dbReference>
<dbReference type="PANTHER" id="PTHR46768:SF1">
    <property type="entry name" value="TWO PORE CHANNEL PROTEIN 2"/>
    <property type="match status" value="1"/>
</dbReference>
<evidence type="ECO:0000256" key="2">
    <source>
        <dbReference type="ARBA" id="ARBA00022692"/>
    </source>
</evidence>
<dbReference type="GO" id="GO:0022832">
    <property type="term" value="F:voltage-gated channel activity"/>
    <property type="evidence" value="ECO:0007669"/>
    <property type="project" value="InterPro"/>
</dbReference>